<dbReference type="PANTHER" id="PTHR12436:SF3">
    <property type="entry name" value="GERMINAL-CENTER ASSOCIATED NUCLEAR PROTEIN"/>
    <property type="match status" value="1"/>
</dbReference>
<reference evidence="3" key="1">
    <citation type="submission" date="2025-08" db="UniProtKB">
        <authorList>
            <consortium name="RefSeq"/>
        </authorList>
    </citation>
    <scope>IDENTIFICATION</scope>
    <source>
        <tissue evidence="3">Muscle</tissue>
    </source>
</reference>
<accession>A0A6J3LBN0</accession>
<dbReference type="InterPro" id="IPR005062">
    <property type="entry name" value="SAC3/GANP/THP3_conserved"/>
</dbReference>
<protein>
    <submittedName>
        <fullName evidence="3">Uncharacterized protein LOC117240213</fullName>
    </submittedName>
</protein>
<dbReference type="GO" id="GO:0003676">
    <property type="term" value="F:nucleic acid binding"/>
    <property type="evidence" value="ECO:0007669"/>
    <property type="project" value="InterPro"/>
</dbReference>
<gene>
    <name evidence="3" type="primary">LOC117240213</name>
</gene>
<dbReference type="GO" id="GO:0005737">
    <property type="term" value="C:cytoplasm"/>
    <property type="evidence" value="ECO:0007669"/>
    <property type="project" value="TreeGrafter"/>
</dbReference>
<dbReference type="InterPro" id="IPR045107">
    <property type="entry name" value="SAC3/GANP/THP3"/>
</dbReference>
<dbReference type="KEGG" id="bvk:117240213"/>
<sequence>MKFGQEREKMECKEDIQRDIFSTERMISKTFIFSEPHVLSPPRPVNPGIYFEQISDAANVRRNSFTFAMPILATQSHNQDISTLQSDIYEKQYKPKISRNYYKPAVNVFAQALKDTAMFEQLKRNSRSQVTKINPENSITCTNVPQSLLTKATAKRYFIQFGNLLKITIRPRKQIITVIYTTKEEANIAYSKSGEYLGEKFNVEWTKLSVPPKSPTKKKDLQKNKIYNVSQIVSNFFKSSDDEIKSELDAMTNLEHNLHSRNNFDETLAKRHKILQSKSMSKSFTRLEKTSAKAEKLKAESQISDLLPNASIEELQNIIQQPAYTSEDKYKVLEARDRLIRMRQIKSHTLAAAKIMIGTCPDMCPEKERLMRESKRQVALYEQLEINEYRINHMVAVKQYSRSSADQEEPMAHELRPVKSLKMTMSYLLHEIVNLCDQQGTNLGEWYHFLWDRTRGIRKDITQQELCCIDSVELVEQCARFHIVCSERLCAEQPSVFDKKINSDNLTKCLQSLKYMYHDLRVKEISCKNEPEFRAYIILLNLNNGNFMWDLQRLPNNIQKSSEVQFALDTYSALESNNYYKFFKLVQETTYLNACILLRYFYQVRLKALSVLVKAYCRTASTAYPLYELIDALGFEDENEAIYFCEQVGLNVSEDGLHVLLNRHNFTMPVLHIKQKRACNLIDSKRIMQRLSIGECIAGGKMPEKAYKYHKPHNSFDSRGYLMPDSINAEDQNKSIVSSSTDPYEFIDEDIMHNEQSISMSEKSQNNNENVLTTEHTITLKTVSTTEANTNLLAMKSNANTSCVSKSQTQINKFQINTNSELITSKIGNQKDSRIFSFVSAQQSNESSILSNVSNVTPTTSKTSNLFSKQFEPPSDNDITTVTNKSIFSGMSQGNIYMKNPTSSTVFSSTYSNVQTISKSSNIVNPVTLMGKTIPNETSNFFVKRQVPQEEKTGKLKLEEQESIKRMQEINDIAKDILNTLETELVQAHCSAIVKEETDKIYIYNTFSEDISNEIFNEVTSEICDNLLQKEIVNARKLHEISVKIKNRVIVKYFNKWRFNALKKKQQRTALENTPVWLQKHTSEQCAKLLYTTEQDLVIRSMCKKYKEIRDIKYYSESLAPITVIIHIGIKEHLKSLNIDIHFNCYWKLIISWPNLHNKTILWHYKKIMNQYLCPEDYSADPIIKLYQPNQSETLHICIRHFEGLISNHHLIGSDALLFTADASEEIKFIVKRLTKIVLSRDRLMPIPLVFLILGDSTFQTQDKEIISTLEQFLKSGYLSVYTIIHEKNLNEKTILNLTQSAILWLSINKSPQNPLEMDYLQNIYNTCLTEDLWLRIYDNSFFNEKLLHALEKPKFIIDLHNEAVSHVIDIILDPESFMYTKFAPEFRKFVKNHYMMPCSYEHFDDVWKSEEYKAKLERVMSSFKLPQWKYPWPINNSIILHQYITNYCQEALFTSGDEISDNILSNLFITTGISTVSNFIDVLLYVIKQKIYLLAKDLKVIYNKNYLKCFRTLPWWLKSNLLTEYKIVPKNINVQETEKENKKTIDINEPAVKKRKLNKFQESKYELEPLATFCENSRSQVMEVHHISKKIENRLKEHQKQSYLLEEKLKNALLNEKKYV</sequence>
<keyword evidence="2" id="KW-1185">Reference proteome</keyword>
<dbReference type="CDD" id="cd12457">
    <property type="entry name" value="RRM_XMAS2"/>
    <property type="match status" value="1"/>
</dbReference>
<dbReference type="Gene3D" id="1.25.40.990">
    <property type="match status" value="1"/>
</dbReference>
<dbReference type="GO" id="GO:0070390">
    <property type="term" value="C:transcription export complex 2"/>
    <property type="evidence" value="ECO:0007669"/>
    <property type="project" value="TreeGrafter"/>
</dbReference>
<dbReference type="SUPFAM" id="SSF54928">
    <property type="entry name" value="RNA-binding domain, RBD"/>
    <property type="match status" value="1"/>
</dbReference>
<dbReference type="GeneID" id="117240213"/>
<dbReference type="Proteomes" id="UP000504631">
    <property type="component" value="Unplaced"/>
</dbReference>
<dbReference type="RefSeq" id="XP_033362066.1">
    <property type="nucleotide sequence ID" value="XM_033506175.1"/>
</dbReference>
<evidence type="ECO:0000259" key="1">
    <source>
        <dbReference type="Pfam" id="PF03399"/>
    </source>
</evidence>
<dbReference type="Pfam" id="PF03399">
    <property type="entry name" value="SAC3_GANP"/>
    <property type="match status" value="1"/>
</dbReference>
<dbReference type="InterPro" id="IPR035979">
    <property type="entry name" value="RBD_domain_sf"/>
</dbReference>
<dbReference type="PANTHER" id="PTHR12436">
    <property type="entry name" value="80 KDA MCM3-ASSOCIATED PROTEIN"/>
    <property type="match status" value="1"/>
</dbReference>
<evidence type="ECO:0000313" key="3">
    <source>
        <dbReference type="RefSeq" id="XP_033362066.1"/>
    </source>
</evidence>
<dbReference type="CTD" id="44271"/>
<evidence type="ECO:0000313" key="2">
    <source>
        <dbReference type="Proteomes" id="UP000504631"/>
    </source>
</evidence>
<dbReference type="InterPro" id="IPR034366">
    <property type="entry name" value="XMAS_RRM"/>
</dbReference>
<organism evidence="2 3">
    <name type="scientific">Bombus vosnesenskii</name>
    <dbReference type="NCBI Taxonomy" id="207650"/>
    <lineage>
        <taxon>Eukaryota</taxon>
        <taxon>Metazoa</taxon>
        <taxon>Ecdysozoa</taxon>
        <taxon>Arthropoda</taxon>
        <taxon>Hexapoda</taxon>
        <taxon>Insecta</taxon>
        <taxon>Pterygota</taxon>
        <taxon>Neoptera</taxon>
        <taxon>Endopterygota</taxon>
        <taxon>Hymenoptera</taxon>
        <taxon>Apocrita</taxon>
        <taxon>Aculeata</taxon>
        <taxon>Apoidea</taxon>
        <taxon>Anthophila</taxon>
        <taxon>Apidae</taxon>
        <taxon>Bombus</taxon>
        <taxon>Pyrobombus</taxon>
    </lineage>
</organism>
<feature type="domain" description="SAC3/GANP/THP3 conserved" evidence="1">
    <location>
        <begin position="363"/>
        <end position="653"/>
    </location>
</feature>
<name>A0A6J3LBN0_9HYME</name>
<dbReference type="GO" id="GO:0006406">
    <property type="term" value="P:mRNA export from nucleus"/>
    <property type="evidence" value="ECO:0007669"/>
    <property type="project" value="TreeGrafter"/>
</dbReference>
<proteinExistence type="predicted"/>